<dbReference type="OrthoDB" id="161981at2759"/>
<dbReference type="EMBL" id="FN649736">
    <property type="protein sequence ID" value="CBJ30731.1"/>
    <property type="molecule type" value="Genomic_DNA"/>
</dbReference>
<feature type="transmembrane region" description="Helical" evidence="2">
    <location>
        <begin position="106"/>
        <end position="124"/>
    </location>
</feature>
<accession>D7FRE0</accession>
<evidence type="ECO:0000313" key="5">
    <source>
        <dbReference type="Proteomes" id="UP000002630"/>
    </source>
</evidence>
<evidence type="ECO:0000259" key="3">
    <source>
        <dbReference type="Pfam" id="PF06454"/>
    </source>
</evidence>
<dbReference type="Pfam" id="PF06454">
    <property type="entry name" value="THH1_TOM1-3_dom"/>
    <property type="match status" value="1"/>
</dbReference>
<evidence type="ECO:0000256" key="1">
    <source>
        <dbReference type="SAM" id="MobiDB-lite"/>
    </source>
</evidence>
<feature type="region of interest" description="Disordered" evidence="1">
    <location>
        <begin position="295"/>
        <end position="376"/>
    </location>
</feature>
<keyword evidence="2" id="KW-1133">Transmembrane helix</keyword>
<feature type="transmembrane region" description="Helical" evidence="2">
    <location>
        <begin position="6"/>
        <end position="25"/>
    </location>
</feature>
<feature type="transmembrane region" description="Helical" evidence="2">
    <location>
        <begin position="258"/>
        <end position="276"/>
    </location>
</feature>
<dbReference type="Proteomes" id="UP000002630">
    <property type="component" value="Linkage Group LG11"/>
</dbReference>
<evidence type="ECO:0000256" key="2">
    <source>
        <dbReference type="SAM" id="Phobius"/>
    </source>
</evidence>
<gene>
    <name evidence="4" type="ORF">Esi_0213_0038</name>
</gene>
<organism evidence="4 5">
    <name type="scientific">Ectocarpus siliculosus</name>
    <name type="common">Brown alga</name>
    <name type="synonym">Conferva siliculosa</name>
    <dbReference type="NCBI Taxonomy" id="2880"/>
    <lineage>
        <taxon>Eukaryota</taxon>
        <taxon>Sar</taxon>
        <taxon>Stramenopiles</taxon>
        <taxon>Ochrophyta</taxon>
        <taxon>PX clade</taxon>
        <taxon>Phaeophyceae</taxon>
        <taxon>Ectocarpales</taxon>
        <taxon>Ectocarpaceae</taxon>
        <taxon>Ectocarpus</taxon>
    </lineage>
</organism>
<feature type="transmembrane region" description="Helical" evidence="2">
    <location>
        <begin position="46"/>
        <end position="68"/>
    </location>
</feature>
<dbReference type="InterPro" id="IPR009457">
    <property type="entry name" value="THH1/TOM1/TOM3_dom"/>
</dbReference>
<feature type="transmembrane region" description="Helical" evidence="2">
    <location>
        <begin position="219"/>
        <end position="238"/>
    </location>
</feature>
<feature type="domain" description="THH1/TOM1/TOM3" evidence="3">
    <location>
        <begin position="85"/>
        <end position="232"/>
    </location>
</feature>
<dbReference type="eggNOG" id="ENOG502QVZM">
    <property type="taxonomic scope" value="Eukaryota"/>
</dbReference>
<feature type="transmembrane region" description="Helical" evidence="2">
    <location>
        <begin position="176"/>
        <end position="198"/>
    </location>
</feature>
<name>D7FRE0_ECTSI</name>
<keyword evidence="2" id="KW-0812">Transmembrane</keyword>
<proteinExistence type="predicted"/>
<feature type="transmembrane region" description="Helical" evidence="2">
    <location>
        <begin position="145"/>
        <end position="164"/>
    </location>
</feature>
<dbReference type="AlphaFoldDB" id="D7FRE0"/>
<sequence length="376" mass="41217">MVPVMFAQLGAAPLIMSLLYGATFLHALGKLRMLHGKSRSLDTKKLFAMSVLLLCLTRTMGFMTIGALNMRSVGGDGSSSRRSWQNDADERFYEKTMLVLFDLPDFMIVSAYSLLAVVWAEAFLQSRRHWLSARVYKRQLLLGYMIFNSALYAGQLILYTLLFLPSFNQSGVLSVLYLFITSVNLLLPLLLAVLFSYLTCTFSGFPYKSEAAMLRMDRVGRVVMLWTAARVVWGLSTLTAVLEFQRLVGSATSLREQVYSILVVTLFLTTELYPLLGALDDELLLALSGAEDAAPKVGGGGTGGRNTGHRGSAIETARPEDQGRRSRAARQPITASTTAVSTLSGAGENNPMQPLLPRGGRRRDSWLSASSESELG</sequence>
<feature type="compositionally biased region" description="Polar residues" evidence="1">
    <location>
        <begin position="367"/>
        <end position="376"/>
    </location>
</feature>
<feature type="compositionally biased region" description="Gly residues" evidence="1">
    <location>
        <begin position="297"/>
        <end position="306"/>
    </location>
</feature>
<keyword evidence="5" id="KW-1185">Reference proteome</keyword>
<dbReference type="InParanoid" id="D7FRE0"/>
<dbReference type="EMBL" id="FN648391">
    <property type="protein sequence ID" value="CBJ30731.1"/>
    <property type="molecule type" value="Genomic_DNA"/>
</dbReference>
<keyword evidence="2" id="KW-0472">Membrane</keyword>
<reference evidence="4 5" key="1">
    <citation type="journal article" date="2010" name="Nature">
        <title>The Ectocarpus genome and the independent evolution of multicellularity in brown algae.</title>
        <authorList>
            <person name="Cock J.M."/>
            <person name="Sterck L."/>
            <person name="Rouze P."/>
            <person name="Scornet D."/>
            <person name="Allen A.E."/>
            <person name="Amoutzias G."/>
            <person name="Anthouard V."/>
            <person name="Artiguenave F."/>
            <person name="Aury J.M."/>
            <person name="Badger J.H."/>
            <person name="Beszteri B."/>
            <person name="Billiau K."/>
            <person name="Bonnet E."/>
            <person name="Bothwell J.H."/>
            <person name="Bowler C."/>
            <person name="Boyen C."/>
            <person name="Brownlee C."/>
            <person name="Carrano C.J."/>
            <person name="Charrier B."/>
            <person name="Cho G.Y."/>
            <person name="Coelho S.M."/>
            <person name="Collen J."/>
            <person name="Corre E."/>
            <person name="Da Silva C."/>
            <person name="Delage L."/>
            <person name="Delaroque N."/>
            <person name="Dittami S.M."/>
            <person name="Doulbeau S."/>
            <person name="Elias M."/>
            <person name="Farnham G."/>
            <person name="Gachon C.M."/>
            <person name="Gschloessl B."/>
            <person name="Heesch S."/>
            <person name="Jabbari K."/>
            <person name="Jubin C."/>
            <person name="Kawai H."/>
            <person name="Kimura K."/>
            <person name="Kloareg B."/>
            <person name="Kupper F.C."/>
            <person name="Lang D."/>
            <person name="Le Bail A."/>
            <person name="Leblanc C."/>
            <person name="Lerouge P."/>
            <person name="Lohr M."/>
            <person name="Lopez P.J."/>
            <person name="Martens C."/>
            <person name="Maumus F."/>
            <person name="Michel G."/>
            <person name="Miranda-Saavedra D."/>
            <person name="Morales J."/>
            <person name="Moreau H."/>
            <person name="Motomura T."/>
            <person name="Nagasato C."/>
            <person name="Napoli C.A."/>
            <person name="Nelson D.R."/>
            <person name="Nyvall-Collen P."/>
            <person name="Peters A.F."/>
            <person name="Pommier C."/>
            <person name="Potin P."/>
            <person name="Poulain J."/>
            <person name="Quesneville H."/>
            <person name="Read B."/>
            <person name="Rensing S.A."/>
            <person name="Ritter A."/>
            <person name="Rousvoal S."/>
            <person name="Samanta M."/>
            <person name="Samson G."/>
            <person name="Schroeder D.C."/>
            <person name="Segurens B."/>
            <person name="Strittmatter M."/>
            <person name="Tonon T."/>
            <person name="Tregear J.W."/>
            <person name="Valentin K."/>
            <person name="von Dassow P."/>
            <person name="Yamagishi T."/>
            <person name="Van de Peer Y."/>
            <person name="Wincker P."/>
        </authorList>
    </citation>
    <scope>NUCLEOTIDE SEQUENCE [LARGE SCALE GENOMIC DNA]</scope>
    <source>
        <strain evidence="5">Ec32 / CCAP1310/4</strain>
    </source>
</reference>
<evidence type="ECO:0000313" key="4">
    <source>
        <dbReference type="EMBL" id="CBJ30731.1"/>
    </source>
</evidence>
<protein>
    <recommendedName>
        <fullName evidence="3">THH1/TOM1/TOM3 domain-containing protein</fullName>
    </recommendedName>
</protein>
<feature type="compositionally biased region" description="Polar residues" evidence="1">
    <location>
        <begin position="333"/>
        <end position="344"/>
    </location>
</feature>